<feature type="compositionally biased region" description="Basic and acidic residues" evidence="1">
    <location>
        <begin position="183"/>
        <end position="192"/>
    </location>
</feature>
<feature type="compositionally biased region" description="Low complexity" evidence="1">
    <location>
        <begin position="148"/>
        <end position="162"/>
    </location>
</feature>
<evidence type="ECO:0000313" key="3">
    <source>
        <dbReference type="Proteomes" id="UP000001861"/>
    </source>
</evidence>
<dbReference type="EMBL" id="AACS02000006">
    <property type="protein sequence ID" value="EAU84181.2"/>
    <property type="molecule type" value="Genomic_DNA"/>
</dbReference>
<feature type="region of interest" description="Disordered" evidence="1">
    <location>
        <begin position="98"/>
        <end position="302"/>
    </location>
</feature>
<feature type="compositionally biased region" description="Polar residues" evidence="1">
    <location>
        <begin position="489"/>
        <end position="503"/>
    </location>
</feature>
<protein>
    <submittedName>
        <fullName evidence="2">Uncharacterized protein</fullName>
    </submittedName>
</protein>
<dbReference type="Proteomes" id="UP000001861">
    <property type="component" value="Unassembled WGS sequence"/>
</dbReference>
<dbReference type="AlphaFoldDB" id="A8NZ95"/>
<feature type="compositionally biased region" description="Polar residues" evidence="1">
    <location>
        <begin position="566"/>
        <end position="587"/>
    </location>
</feature>
<reference evidence="2 3" key="1">
    <citation type="journal article" date="2010" name="Proc. Natl. Acad. Sci. U.S.A.">
        <title>Insights into evolution of multicellular fungi from the assembled chromosomes of the mushroom Coprinopsis cinerea (Coprinus cinereus).</title>
        <authorList>
            <person name="Stajich J.E."/>
            <person name="Wilke S.K."/>
            <person name="Ahren D."/>
            <person name="Au C.H."/>
            <person name="Birren B.W."/>
            <person name="Borodovsky M."/>
            <person name="Burns C."/>
            <person name="Canback B."/>
            <person name="Casselton L.A."/>
            <person name="Cheng C.K."/>
            <person name="Deng J."/>
            <person name="Dietrich F.S."/>
            <person name="Fargo D.C."/>
            <person name="Farman M.L."/>
            <person name="Gathman A.C."/>
            <person name="Goldberg J."/>
            <person name="Guigo R."/>
            <person name="Hoegger P.J."/>
            <person name="Hooker J.B."/>
            <person name="Huggins A."/>
            <person name="James T.Y."/>
            <person name="Kamada T."/>
            <person name="Kilaru S."/>
            <person name="Kodira C."/>
            <person name="Kues U."/>
            <person name="Kupfer D."/>
            <person name="Kwan H.S."/>
            <person name="Lomsadze A."/>
            <person name="Li W."/>
            <person name="Lilly W.W."/>
            <person name="Ma L.J."/>
            <person name="Mackey A.J."/>
            <person name="Manning G."/>
            <person name="Martin F."/>
            <person name="Muraguchi H."/>
            <person name="Natvig D.O."/>
            <person name="Palmerini H."/>
            <person name="Ramesh M.A."/>
            <person name="Rehmeyer C.J."/>
            <person name="Roe B.A."/>
            <person name="Shenoy N."/>
            <person name="Stanke M."/>
            <person name="Ter-Hovhannisyan V."/>
            <person name="Tunlid A."/>
            <person name="Velagapudi R."/>
            <person name="Vision T.J."/>
            <person name="Zeng Q."/>
            <person name="Zolan M.E."/>
            <person name="Pukkila P.J."/>
        </authorList>
    </citation>
    <scope>NUCLEOTIDE SEQUENCE [LARGE SCALE GENOMIC DNA]</scope>
    <source>
        <strain evidence="3">Okayama-7 / 130 / ATCC MYA-4618 / FGSC 9003</strain>
    </source>
</reference>
<feature type="compositionally biased region" description="Pro residues" evidence="1">
    <location>
        <begin position="198"/>
        <end position="214"/>
    </location>
</feature>
<feature type="compositionally biased region" description="Polar residues" evidence="1">
    <location>
        <begin position="138"/>
        <end position="147"/>
    </location>
</feature>
<gene>
    <name evidence="2" type="ORF">CC1G_13089</name>
</gene>
<accession>A8NZ95</accession>
<evidence type="ECO:0000313" key="2">
    <source>
        <dbReference type="EMBL" id="EAU84181.2"/>
    </source>
</evidence>
<feature type="compositionally biased region" description="Polar residues" evidence="1">
    <location>
        <begin position="102"/>
        <end position="111"/>
    </location>
</feature>
<dbReference type="InParanoid" id="A8NZ95"/>
<dbReference type="HOGENOM" id="CLU_456347_0_0_1"/>
<feature type="region of interest" description="Disordered" evidence="1">
    <location>
        <begin position="450"/>
        <end position="598"/>
    </location>
</feature>
<feature type="compositionally biased region" description="Basic and acidic residues" evidence="1">
    <location>
        <begin position="272"/>
        <end position="286"/>
    </location>
</feature>
<feature type="compositionally biased region" description="Pro residues" evidence="1">
    <location>
        <begin position="517"/>
        <end position="527"/>
    </location>
</feature>
<name>A8NZ95_COPC7</name>
<dbReference type="RefSeq" id="XP_001837634.2">
    <property type="nucleotide sequence ID" value="XM_001837582.2"/>
</dbReference>
<organism evidence="2 3">
    <name type="scientific">Coprinopsis cinerea (strain Okayama-7 / 130 / ATCC MYA-4618 / FGSC 9003)</name>
    <name type="common">Inky cap fungus</name>
    <name type="synonym">Hormographiella aspergillata</name>
    <dbReference type="NCBI Taxonomy" id="240176"/>
    <lineage>
        <taxon>Eukaryota</taxon>
        <taxon>Fungi</taxon>
        <taxon>Dikarya</taxon>
        <taxon>Basidiomycota</taxon>
        <taxon>Agaricomycotina</taxon>
        <taxon>Agaricomycetes</taxon>
        <taxon>Agaricomycetidae</taxon>
        <taxon>Agaricales</taxon>
        <taxon>Agaricineae</taxon>
        <taxon>Psathyrellaceae</taxon>
        <taxon>Coprinopsis</taxon>
    </lineage>
</organism>
<feature type="compositionally biased region" description="Polar residues" evidence="1">
    <location>
        <begin position="458"/>
        <end position="472"/>
    </location>
</feature>
<comment type="caution">
    <text evidence="2">The sequence shown here is derived from an EMBL/GenBank/DDBJ whole genome shotgun (WGS) entry which is preliminary data.</text>
</comment>
<dbReference type="GeneID" id="6014199"/>
<feature type="compositionally biased region" description="Pro residues" evidence="1">
    <location>
        <begin position="232"/>
        <end position="244"/>
    </location>
</feature>
<feature type="compositionally biased region" description="Basic and acidic residues" evidence="1">
    <location>
        <begin position="112"/>
        <end position="124"/>
    </location>
</feature>
<proteinExistence type="predicted"/>
<dbReference type="VEuPathDB" id="FungiDB:CC1G_13089"/>
<dbReference type="KEGG" id="cci:CC1G_13089"/>
<keyword evidence="3" id="KW-1185">Reference proteome</keyword>
<sequence length="598" mass="66567">MAPSVKLIEKLDELYNLVNSVSQWSEHEVKTKKERLIRVSLKFLQYFNEDKSLTADDLSPVYTQWINTALSVSKDPHSIDLKLLDNPDFKKKPPLLVKYPLSSTVPPNTNVKTEKTQKKQDSGRTKKHVVFQDDQDASKSSVTRSKTSPSDSSGKAKSSMASTAQGRKRPLPEDDAPPQEQPSTHDTHEPSSKKPKAATPPPVARPRPRPIPKPLKPDQPSDKTSNMFDKNPYPPKRSPLPQQRPPTNSYPSNDEVEKDQSAQEPVLRLRSHSPDSDKANDDESKHFGRRLPLPRSSDLPQGNLPHDVAQLHHLYSQLSAKLNETEGQTRALMEYYHAERRQLLDDNASLRKQLLDNQLTFRSHENQIKVLQGYTDELEERISDLEHHGNEKPSQVIHGRLDKVERKCAELDKELKAQKAAFEFDVSNFIDMQGHPGQAGPHLYNHPEVYPPIPQTHPIIQNNTQPPNTHSDSPIPLVLPDTRPAIAPNPQTTHSQPQGSQVHQLAPHGPNTHTHPQAPPDTHPPGPQIALPQSGNSQAHHAIPQGPMASFNNPNAPTFPNPGPNHSHSSGEPVSSHHQQGSRSATPINRGEGGSTKE</sequence>
<evidence type="ECO:0000256" key="1">
    <source>
        <dbReference type="SAM" id="MobiDB-lite"/>
    </source>
</evidence>